<feature type="compositionally biased region" description="Low complexity" evidence="2">
    <location>
        <begin position="456"/>
        <end position="467"/>
    </location>
</feature>
<gene>
    <name evidence="5" type="ORF">THASP1DRAFT_30096</name>
</gene>
<keyword evidence="1" id="KW-0067">ATP-binding</keyword>
<dbReference type="CDD" id="cd00139">
    <property type="entry name" value="PIPKc"/>
    <property type="match status" value="1"/>
</dbReference>
<feature type="signal peptide" evidence="3">
    <location>
        <begin position="1"/>
        <end position="18"/>
    </location>
</feature>
<feature type="region of interest" description="Disordered" evidence="2">
    <location>
        <begin position="35"/>
        <end position="65"/>
    </location>
</feature>
<name>A0A4P9XQ04_9FUNG</name>
<dbReference type="AlphaFoldDB" id="A0A4P9XQ04"/>
<evidence type="ECO:0000259" key="4">
    <source>
        <dbReference type="PROSITE" id="PS51455"/>
    </source>
</evidence>
<dbReference type="Gene3D" id="3.30.810.10">
    <property type="entry name" value="2-Layer Sandwich"/>
    <property type="match status" value="1"/>
</dbReference>
<dbReference type="EMBL" id="KZ992638">
    <property type="protein sequence ID" value="RKP08096.1"/>
    <property type="molecule type" value="Genomic_DNA"/>
</dbReference>
<evidence type="ECO:0000256" key="3">
    <source>
        <dbReference type="SAM" id="SignalP"/>
    </source>
</evidence>
<keyword evidence="3" id="KW-0732">Signal</keyword>
<feature type="domain" description="PIPK" evidence="4">
    <location>
        <begin position="542"/>
        <end position="1063"/>
    </location>
</feature>
<dbReference type="Pfam" id="PF01504">
    <property type="entry name" value="PIP5K"/>
    <property type="match status" value="1"/>
</dbReference>
<dbReference type="InterPro" id="IPR027483">
    <property type="entry name" value="PInositol-4-P-4/5-kinase_C_sf"/>
</dbReference>
<organism evidence="5 6">
    <name type="scientific">Thamnocephalis sphaerospora</name>
    <dbReference type="NCBI Taxonomy" id="78915"/>
    <lineage>
        <taxon>Eukaryota</taxon>
        <taxon>Fungi</taxon>
        <taxon>Fungi incertae sedis</taxon>
        <taxon>Zoopagomycota</taxon>
        <taxon>Zoopagomycotina</taxon>
        <taxon>Zoopagomycetes</taxon>
        <taxon>Zoopagales</taxon>
        <taxon>Sigmoideomycetaceae</taxon>
        <taxon>Thamnocephalis</taxon>
    </lineage>
</organism>
<dbReference type="InterPro" id="IPR002498">
    <property type="entry name" value="PInositol-4-P-4/5-kinase_core"/>
</dbReference>
<dbReference type="GO" id="GO:0046854">
    <property type="term" value="P:phosphatidylinositol phosphate biosynthetic process"/>
    <property type="evidence" value="ECO:0007669"/>
    <property type="project" value="TreeGrafter"/>
</dbReference>
<feature type="compositionally biased region" description="Basic and acidic residues" evidence="2">
    <location>
        <begin position="929"/>
        <end position="938"/>
    </location>
</feature>
<feature type="region of interest" description="Disordered" evidence="2">
    <location>
        <begin position="183"/>
        <end position="217"/>
    </location>
</feature>
<sequence length="1117" mass="122921">MSGMVAFVLGAVVGAVLCVAYTQWQANQESRLERRPLLRRTTSGATGRSDASETHTRPRSPPAHTSWWSSRFFRRPVRPRLDPASISAPLHAPIVGSYLPLLQSMSRPPPLPALNDAGARWEEYGRKRELARSVLHHLTNEPPLGRHLRMAVRAVLHLAHISPEAMAIGTVVQAEDWKGGGGSVFAPEHVVPSDADSSNDDEGKLGGREKRRHSTSTRQLFPQLVRSQTTPMAMQSTMHTRNRSEQLYLPSQENVMEEPDAMSDASGLSDEVTRQRSRANTMPLIGRKHSDPELLEAIARIHASDLMGRDSVVTMQPATTPRPTRVASNASTMSAYRDEDALASRWNTAVLVAAPHLETSGGHDAPMLQKQPEAHSSAAHNGPYAAMYAHRRTPSHPVDDLCLSDGEHTTTVTAGDAVGALDEKQLRESLEALQTRKRSRRRGDLLSALMDMSVVDSDSGSTDAVGAARDDDSISQASTHRRNRSSVLTSPGASRPTSSIFDTDVSFYTPAETPSATVRERGTETEDADCAAHLRHREGVSRTAYTLPNTPVRLAPPALGRAASTRHRRTLSRVGSGVQLENSFFATEHAHEWHVPGYGRVRFVDHAPQVFAELRRHFGYTLAELDEALRDPFERVTKTSGKSEAIFFATCTDQDGYRRRLLLKTLRGSEPEDLKAFLPRYMEHVRRYPDTLLPRYLGMFTFERPLAPSSNAYMRNAAAANKSPHASTTGVADTSAAAAAAAAVAAAAEATTAEKARQRPGEPIPMPTLDESFPMRMTLVLMADVFDTPLPIHERYDFKGSTVGRHTLPLGTAGATEDVSRVTLKELDFRHRVLCGRAHNFHMGERGRHKLLRQLEIDTKLLREFEFMDYSVLIGVHRGARGSVSKSLVSQRTQEMTYSLSRPSTSHSHRPPPRSSSSVGTHTTLGAELDARNDRDDTPQSRLISFLSNLLRPALGGPAVNAATGDGSSRAFDTDLERGSATNTVADAYDAVSFWCEGIPSRGLPNHELYFIGLIDVLQRYTFFKKLERGIKGANAHLRVAVDTTTISARDGHNGADNPTNPLADANDNSRRMLLSSTWSNAMSVRDMFTLEREEHSVEEPGRYAERLLDFVRTVIM</sequence>
<dbReference type="GO" id="GO:0016308">
    <property type="term" value="F:1-phosphatidylinositol-4-phosphate 5-kinase activity"/>
    <property type="evidence" value="ECO:0007669"/>
    <property type="project" value="TreeGrafter"/>
</dbReference>
<proteinExistence type="predicted"/>
<keyword evidence="1" id="KW-0547">Nucleotide-binding</keyword>
<evidence type="ECO:0000256" key="2">
    <source>
        <dbReference type="SAM" id="MobiDB-lite"/>
    </source>
</evidence>
<dbReference type="PANTHER" id="PTHR23086:SF8">
    <property type="entry name" value="PHOSPHATIDYLINOSITOL 5-PHOSPHATE 4-KINASE, ISOFORM A"/>
    <property type="match status" value="1"/>
</dbReference>
<dbReference type="Proteomes" id="UP000271241">
    <property type="component" value="Unassembled WGS sequence"/>
</dbReference>
<keyword evidence="6" id="KW-1185">Reference proteome</keyword>
<dbReference type="PROSITE" id="PS51455">
    <property type="entry name" value="PIPK"/>
    <property type="match status" value="1"/>
</dbReference>
<evidence type="ECO:0000313" key="5">
    <source>
        <dbReference type="EMBL" id="RKP08096.1"/>
    </source>
</evidence>
<dbReference type="PANTHER" id="PTHR23086">
    <property type="entry name" value="PHOSPHATIDYLINOSITOL-4-PHOSPHATE 5-KINASE"/>
    <property type="match status" value="1"/>
</dbReference>
<dbReference type="OrthoDB" id="20783at2759"/>
<feature type="region of interest" description="Disordered" evidence="2">
    <location>
        <begin position="884"/>
        <end position="938"/>
    </location>
</feature>
<feature type="compositionally biased region" description="Polar residues" evidence="2">
    <location>
        <begin position="485"/>
        <end position="501"/>
    </location>
</feature>
<feature type="compositionally biased region" description="Polar residues" evidence="2">
    <location>
        <begin position="884"/>
        <end position="898"/>
    </location>
</feature>
<keyword evidence="1 5" id="KW-0418">Kinase</keyword>
<reference evidence="6" key="1">
    <citation type="journal article" date="2018" name="Nat. Microbiol.">
        <title>Leveraging single-cell genomics to expand the fungal tree of life.</title>
        <authorList>
            <person name="Ahrendt S.R."/>
            <person name="Quandt C.A."/>
            <person name="Ciobanu D."/>
            <person name="Clum A."/>
            <person name="Salamov A."/>
            <person name="Andreopoulos B."/>
            <person name="Cheng J.F."/>
            <person name="Woyke T."/>
            <person name="Pelin A."/>
            <person name="Henrissat B."/>
            <person name="Reynolds N.K."/>
            <person name="Benny G.L."/>
            <person name="Smith M.E."/>
            <person name="James T.Y."/>
            <person name="Grigoriev I.V."/>
        </authorList>
    </citation>
    <scope>NUCLEOTIDE SEQUENCE [LARGE SCALE GENOMIC DNA]</scope>
    <source>
        <strain evidence="6">RSA 1356</strain>
    </source>
</reference>
<protein>
    <submittedName>
        <fullName evidence="5">Phosphatidylinositol-4-phosphate 5-kinase-domain-containing protein</fullName>
    </submittedName>
</protein>
<accession>A0A4P9XQ04</accession>
<dbReference type="GO" id="GO:0005524">
    <property type="term" value="F:ATP binding"/>
    <property type="evidence" value="ECO:0007669"/>
    <property type="project" value="UniProtKB-UniRule"/>
</dbReference>
<feature type="region of interest" description="Disordered" evidence="2">
    <location>
        <begin position="456"/>
        <end position="501"/>
    </location>
</feature>
<dbReference type="STRING" id="78915.A0A4P9XQ04"/>
<keyword evidence="1" id="KW-0808">Transferase</keyword>
<dbReference type="SMART" id="SM00330">
    <property type="entry name" value="PIPKc"/>
    <property type="match status" value="1"/>
</dbReference>
<dbReference type="Gene3D" id="3.30.800.10">
    <property type="entry name" value="Phosphatidylinositol Phosphate Kinase II Beta"/>
    <property type="match status" value="1"/>
</dbReference>
<dbReference type="SUPFAM" id="SSF56104">
    <property type="entry name" value="SAICAR synthase-like"/>
    <property type="match status" value="2"/>
</dbReference>
<dbReference type="GO" id="GO:0005886">
    <property type="term" value="C:plasma membrane"/>
    <property type="evidence" value="ECO:0007669"/>
    <property type="project" value="TreeGrafter"/>
</dbReference>
<evidence type="ECO:0000256" key="1">
    <source>
        <dbReference type="PROSITE-ProRule" id="PRU00781"/>
    </source>
</evidence>
<dbReference type="InterPro" id="IPR027484">
    <property type="entry name" value="PInositol-4-P-5-kinase_N"/>
</dbReference>
<dbReference type="InterPro" id="IPR023610">
    <property type="entry name" value="PInositol-4/5-P-5/4-kinase"/>
</dbReference>
<feature type="chain" id="PRO_5020695975" evidence="3">
    <location>
        <begin position="19"/>
        <end position="1117"/>
    </location>
</feature>
<evidence type="ECO:0000313" key="6">
    <source>
        <dbReference type="Proteomes" id="UP000271241"/>
    </source>
</evidence>